<dbReference type="OrthoDB" id="3214861at2759"/>
<reference evidence="4" key="1">
    <citation type="submission" date="2016-06" db="EMBL/GenBank/DDBJ databases">
        <title>Draft Genome sequence of the fungus Inonotus baumii.</title>
        <authorList>
            <person name="Zhu H."/>
            <person name="Lin W."/>
        </authorList>
    </citation>
    <scope>NUCLEOTIDE SEQUENCE</scope>
    <source>
        <strain evidence="4">821</strain>
    </source>
</reference>
<feature type="transmembrane region" description="Helical" evidence="2">
    <location>
        <begin position="95"/>
        <end position="115"/>
    </location>
</feature>
<organism evidence="4 5">
    <name type="scientific">Sanghuangporus baumii</name>
    <name type="common">Phellinus baumii</name>
    <dbReference type="NCBI Taxonomy" id="108892"/>
    <lineage>
        <taxon>Eukaryota</taxon>
        <taxon>Fungi</taxon>
        <taxon>Dikarya</taxon>
        <taxon>Basidiomycota</taxon>
        <taxon>Agaricomycotina</taxon>
        <taxon>Agaricomycetes</taxon>
        <taxon>Hymenochaetales</taxon>
        <taxon>Hymenochaetaceae</taxon>
        <taxon>Sanghuangporus</taxon>
    </lineage>
</organism>
<evidence type="ECO:0000259" key="3">
    <source>
        <dbReference type="Pfam" id="PF20152"/>
    </source>
</evidence>
<protein>
    <recommendedName>
        <fullName evidence="3">DUF6534 domain-containing protein</fullName>
    </recommendedName>
</protein>
<feature type="compositionally biased region" description="Basic and acidic residues" evidence="1">
    <location>
        <begin position="312"/>
        <end position="322"/>
    </location>
</feature>
<evidence type="ECO:0000313" key="4">
    <source>
        <dbReference type="EMBL" id="OCB88684.1"/>
    </source>
</evidence>
<feature type="transmembrane region" description="Helical" evidence="2">
    <location>
        <begin position="14"/>
        <end position="39"/>
    </location>
</feature>
<sequence>MSATTGTVSIDDTFGIMTLGGLLAMALWGSGSVQVYYYFDRYASDSLYLKVQVFAVWALETVHQAFVLGAAYKYLVTHYADVTYLETLESMLCDAVILTGVIAVIVQTIFVDRIYLLSKKNLTLTGATAVLALGQLICTILHYTKVHSVATFDELRSVRTFIRVDNAVTAAADIGIAATLLYLFHTTRTGFKKNDSLGNKILAFTINTGVTTAVVAVLCLIMTFALEDTFVYLFFYYILTRLYMNSVMSSLNSRSIKSGGSTTDSSGTPGRNFRMADMRDNRPEVSSYSIRPAGGARVVTIKVDTETILDHEAQKDISRQDSDIEGDGYGPSYPHSKGQAI</sequence>
<keyword evidence="2" id="KW-0812">Transmembrane</keyword>
<dbReference type="EMBL" id="LNZH02000173">
    <property type="protein sequence ID" value="OCB88684.1"/>
    <property type="molecule type" value="Genomic_DNA"/>
</dbReference>
<feature type="region of interest" description="Disordered" evidence="1">
    <location>
        <begin position="254"/>
        <end position="278"/>
    </location>
</feature>
<dbReference type="InterPro" id="IPR045339">
    <property type="entry name" value="DUF6534"/>
</dbReference>
<accession>A0A9Q5NCK5</accession>
<evidence type="ECO:0000313" key="5">
    <source>
        <dbReference type="Proteomes" id="UP000757232"/>
    </source>
</evidence>
<dbReference type="AlphaFoldDB" id="A0A9Q5NCK5"/>
<evidence type="ECO:0000256" key="2">
    <source>
        <dbReference type="SAM" id="Phobius"/>
    </source>
</evidence>
<feature type="transmembrane region" description="Helical" evidence="2">
    <location>
        <begin position="164"/>
        <end position="184"/>
    </location>
</feature>
<feature type="transmembrane region" description="Helical" evidence="2">
    <location>
        <begin position="51"/>
        <end position="75"/>
    </location>
</feature>
<keyword evidence="5" id="KW-1185">Reference proteome</keyword>
<name>A0A9Q5NCK5_SANBA</name>
<gene>
    <name evidence="4" type="ORF">A7U60_g4157</name>
</gene>
<keyword evidence="2" id="KW-1133">Transmembrane helix</keyword>
<dbReference type="PANTHER" id="PTHR40465:SF1">
    <property type="entry name" value="DUF6534 DOMAIN-CONTAINING PROTEIN"/>
    <property type="match status" value="1"/>
</dbReference>
<dbReference type="Proteomes" id="UP000757232">
    <property type="component" value="Unassembled WGS sequence"/>
</dbReference>
<feature type="transmembrane region" description="Helical" evidence="2">
    <location>
        <begin position="204"/>
        <end position="224"/>
    </location>
</feature>
<dbReference type="Pfam" id="PF20152">
    <property type="entry name" value="DUF6534"/>
    <property type="match status" value="1"/>
</dbReference>
<feature type="compositionally biased region" description="Low complexity" evidence="1">
    <location>
        <begin position="258"/>
        <end position="270"/>
    </location>
</feature>
<feature type="transmembrane region" description="Helical" evidence="2">
    <location>
        <begin position="230"/>
        <end position="248"/>
    </location>
</feature>
<proteinExistence type="predicted"/>
<feature type="domain" description="DUF6534" evidence="3">
    <location>
        <begin position="169"/>
        <end position="255"/>
    </location>
</feature>
<comment type="caution">
    <text evidence="4">The sequence shown here is derived from an EMBL/GenBank/DDBJ whole genome shotgun (WGS) entry which is preliminary data.</text>
</comment>
<feature type="transmembrane region" description="Helical" evidence="2">
    <location>
        <begin position="122"/>
        <end position="144"/>
    </location>
</feature>
<evidence type="ECO:0000256" key="1">
    <source>
        <dbReference type="SAM" id="MobiDB-lite"/>
    </source>
</evidence>
<dbReference type="PANTHER" id="PTHR40465">
    <property type="entry name" value="CHROMOSOME 1, WHOLE GENOME SHOTGUN SEQUENCE"/>
    <property type="match status" value="1"/>
</dbReference>
<feature type="region of interest" description="Disordered" evidence="1">
    <location>
        <begin position="312"/>
        <end position="341"/>
    </location>
</feature>
<keyword evidence="2" id="KW-0472">Membrane</keyword>